<dbReference type="Pfam" id="PF20826">
    <property type="entry name" value="PHD_5"/>
    <property type="match status" value="1"/>
</dbReference>
<feature type="region of interest" description="Disordered" evidence="5">
    <location>
        <begin position="293"/>
        <end position="314"/>
    </location>
</feature>
<protein>
    <recommendedName>
        <fullName evidence="6">PHD-type domain-containing protein</fullName>
    </recommendedName>
</protein>
<feature type="compositionally biased region" description="Low complexity" evidence="5">
    <location>
        <begin position="480"/>
        <end position="493"/>
    </location>
</feature>
<gene>
    <name evidence="7" type="ORF">MYCTH_2304098</name>
</gene>
<feature type="compositionally biased region" description="Basic and acidic residues" evidence="5">
    <location>
        <begin position="414"/>
        <end position="423"/>
    </location>
</feature>
<proteinExistence type="predicted"/>
<reference evidence="7 8" key="1">
    <citation type="journal article" date="2011" name="Nat. Biotechnol.">
        <title>Comparative genomic analysis of the thermophilic biomass-degrading fungi Myceliophthora thermophila and Thielavia terrestris.</title>
        <authorList>
            <person name="Berka R.M."/>
            <person name="Grigoriev I.V."/>
            <person name="Otillar R."/>
            <person name="Salamov A."/>
            <person name="Grimwood J."/>
            <person name="Reid I."/>
            <person name="Ishmael N."/>
            <person name="John T."/>
            <person name="Darmond C."/>
            <person name="Moisan M.-C."/>
            <person name="Henrissat B."/>
            <person name="Coutinho P.M."/>
            <person name="Lombard V."/>
            <person name="Natvig D.O."/>
            <person name="Lindquist E."/>
            <person name="Schmutz J."/>
            <person name="Lucas S."/>
            <person name="Harris P."/>
            <person name="Powlowski J."/>
            <person name="Bellemare A."/>
            <person name="Taylor D."/>
            <person name="Butler G."/>
            <person name="de Vries R.P."/>
            <person name="Allijn I.E."/>
            <person name="van den Brink J."/>
            <person name="Ushinsky S."/>
            <person name="Storms R."/>
            <person name="Powell A.J."/>
            <person name="Paulsen I.T."/>
            <person name="Elbourne L.D.H."/>
            <person name="Baker S.E."/>
            <person name="Magnuson J."/>
            <person name="LaBoissiere S."/>
            <person name="Clutterbuck A.J."/>
            <person name="Martinez D."/>
            <person name="Wogulis M."/>
            <person name="de Leon A.L."/>
            <person name="Rey M.W."/>
            <person name="Tsang A."/>
        </authorList>
    </citation>
    <scope>NUCLEOTIDE SEQUENCE [LARGE SCALE GENOMIC DNA]</scope>
    <source>
        <strain evidence="8">ATCC 42464 / BCRC 31852 / DSM 1799</strain>
    </source>
</reference>
<feature type="compositionally biased region" description="Polar residues" evidence="5">
    <location>
        <begin position="387"/>
        <end position="398"/>
    </location>
</feature>
<dbReference type="STRING" id="573729.G2QE83"/>
<dbReference type="InterPro" id="IPR019787">
    <property type="entry name" value="Znf_PHD-finger"/>
</dbReference>
<feature type="region of interest" description="Disordered" evidence="5">
    <location>
        <begin position="358"/>
        <end position="517"/>
    </location>
</feature>
<dbReference type="InterPro" id="IPR013083">
    <property type="entry name" value="Znf_RING/FYVE/PHD"/>
</dbReference>
<feature type="compositionally biased region" description="Acidic residues" evidence="5">
    <location>
        <begin position="565"/>
        <end position="578"/>
    </location>
</feature>
<evidence type="ECO:0000256" key="5">
    <source>
        <dbReference type="SAM" id="MobiDB-lite"/>
    </source>
</evidence>
<feature type="compositionally biased region" description="Low complexity" evidence="5">
    <location>
        <begin position="678"/>
        <end position="698"/>
    </location>
</feature>
<dbReference type="AlphaFoldDB" id="G2QE83"/>
<dbReference type="InterPro" id="IPR019786">
    <property type="entry name" value="Zinc_finger_PHD-type_CS"/>
</dbReference>
<dbReference type="HOGENOM" id="CLU_007079_0_0_1"/>
<dbReference type="InterPro" id="IPR001965">
    <property type="entry name" value="Znf_PHD"/>
</dbReference>
<name>G2QE83_THET4</name>
<feature type="compositionally biased region" description="Basic residues" evidence="5">
    <location>
        <begin position="494"/>
        <end position="504"/>
    </location>
</feature>
<dbReference type="RefSeq" id="XP_003662911.1">
    <property type="nucleotide sequence ID" value="XM_003662863.1"/>
</dbReference>
<feature type="region of interest" description="Disordered" evidence="5">
    <location>
        <begin position="1"/>
        <end position="92"/>
    </location>
</feature>
<dbReference type="eggNOG" id="ENOG502SD8Z">
    <property type="taxonomic scope" value="Eukaryota"/>
</dbReference>
<feature type="compositionally biased region" description="Basic and acidic residues" evidence="5">
    <location>
        <begin position="651"/>
        <end position="661"/>
    </location>
</feature>
<evidence type="ECO:0000256" key="1">
    <source>
        <dbReference type="ARBA" id="ARBA00022723"/>
    </source>
</evidence>
<evidence type="ECO:0000313" key="8">
    <source>
        <dbReference type="Proteomes" id="UP000007322"/>
    </source>
</evidence>
<organism evidence="7 8">
    <name type="scientific">Thermothelomyces thermophilus (strain ATCC 42464 / BCRC 31852 / DSM 1799)</name>
    <name type="common">Sporotrichum thermophile</name>
    <dbReference type="NCBI Taxonomy" id="573729"/>
    <lineage>
        <taxon>Eukaryota</taxon>
        <taxon>Fungi</taxon>
        <taxon>Dikarya</taxon>
        <taxon>Ascomycota</taxon>
        <taxon>Pezizomycotina</taxon>
        <taxon>Sordariomycetes</taxon>
        <taxon>Sordariomycetidae</taxon>
        <taxon>Sordariales</taxon>
        <taxon>Chaetomiaceae</taxon>
        <taxon>Thermothelomyces</taxon>
    </lineage>
</organism>
<dbReference type="SUPFAM" id="SSF57903">
    <property type="entry name" value="FYVE/PHD zinc finger"/>
    <property type="match status" value="1"/>
</dbReference>
<feature type="compositionally biased region" description="Low complexity" evidence="5">
    <location>
        <begin position="605"/>
        <end position="622"/>
    </location>
</feature>
<feature type="compositionally biased region" description="Polar residues" evidence="5">
    <location>
        <begin position="359"/>
        <end position="371"/>
    </location>
</feature>
<evidence type="ECO:0000256" key="4">
    <source>
        <dbReference type="PROSITE-ProRule" id="PRU00146"/>
    </source>
</evidence>
<feature type="region of interest" description="Disordered" evidence="5">
    <location>
        <begin position="545"/>
        <end position="700"/>
    </location>
</feature>
<dbReference type="InParanoid" id="G2QE83"/>
<keyword evidence="3" id="KW-0862">Zinc</keyword>
<dbReference type="VEuPathDB" id="FungiDB:MYCTH_2304098"/>
<dbReference type="EMBL" id="CP003004">
    <property type="protein sequence ID" value="AEO57666.1"/>
    <property type="molecule type" value="Genomic_DNA"/>
</dbReference>
<sequence>MTADPLDSSSGDSAVQPPTPKRTPISPVFPSPVFETPKQNDGRLDESSGWTPRFAEEYSVFNATPGNLRGSRNPFPDFGPPTPYSSSTAQKRALSTDGLGLGVAVHVSESPSDPNLSLPPVEPSKVLRSSPVPRRSQTFDSSGAASENPESVEQAAKKARRGTVVTEPAGQAVTPPPTARKGERKLAPKPDTAAMQNDQDYGQQAHFMASAQQQGMGSFVTTQGDMFGYPLPASTGPTPYTTQRPFWDADPGLAGMEIDFSSANGAGVFQPPTPQQVPDPVDWARTNHLLPDQGGMAGHGDVSAGAHQASLGSQPPMSMLATSSADQSMFAASYPTPIDDPFGISDAGGAVNPGLLFSRPQSANMDASFNQPIPVPNPNPAMAHSGQMDSTGPSVSKNAEQRAELRRSASAKDPTPRKTDHRALASSPTKESGRPGLSRSSSENRGKKTLGRPALPPLAPRPRSQLVSNAGVNANKPVVSQPQRPSGRSSPSKSAHHHHHHHRLSSLSSIRETSGPEMRTQATFMIDANGRARVETTVVVVEEPSPSVAKRHGSYSVTSRQQWDSSDDDDSSSTDDEPIIIPSRNTSFALPDPRKPTTIHPFHNSQRSISDRSSTSYTSSHGPSREAGDSDGETVVHELTPTRRASGDALSELRKLRESRQKQSNSRPKRLGSSYYASHPSTSPTTMSDSSLPTPTTDTRTRGIRCVCNRTGASRNELMIQCESCEMYVHGQCVSITERTIPSIYICAFCANTPNVRGGRPRENGRLPGTAGPLVSVTSPLAHKSLKSFR</sequence>
<evidence type="ECO:0000256" key="2">
    <source>
        <dbReference type="ARBA" id="ARBA00022771"/>
    </source>
</evidence>
<evidence type="ECO:0000259" key="6">
    <source>
        <dbReference type="PROSITE" id="PS50016"/>
    </source>
</evidence>
<accession>G2QE83</accession>
<dbReference type="OrthoDB" id="419183at2759"/>
<dbReference type="OMA" id="GGHLMIQ"/>
<dbReference type="SMART" id="SM00249">
    <property type="entry name" value="PHD"/>
    <property type="match status" value="1"/>
</dbReference>
<evidence type="ECO:0000313" key="7">
    <source>
        <dbReference type="EMBL" id="AEO57666.1"/>
    </source>
</evidence>
<dbReference type="PROSITE" id="PS01359">
    <property type="entry name" value="ZF_PHD_1"/>
    <property type="match status" value="1"/>
</dbReference>
<dbReference type="InterPro" id="IPR011011">
    <property type="entry name" value="Znf_FYVE_PHD"/>
</dbReference>
<keyword evidence="8" id="KW-1185">Reference proteome</keyword>
<evidence type="ECO:0000256" key="3">
    <source>
        <dbReference type="ARBA" id="ARBA00022833"/>
    </source>
</evidence>
<feature type="compositionally biased region" description="Polar residues" evidence="5">
    <location>
        <begin position="135"/>
        <end position="151"/>
    </location>
</feature>
<dbReference type="Gene3D" id="3.30.40.10">
    <property type="entry name" value="Zinc/RING finger domain, C3HC4 (zinc finger)"/>
    <property type="match status" value="1"/>
</dbReference>
<dbReference type="KEGG" id="mtm:MYCTH_2304098"/>
<dbReference type="Proteomes" id="UP000007322">
    <property type="component" value="Chromosome 3"/>
</dbReference>
<feature type="region of interest" description="Disordered" evidence="5">
    <location>
        <begin position="104"/>
        <end position="196"/>
    </location>
</feature>
<dbReference type="GO" id="GO:0008270">
    <property type="term" value="F:zinc ion binding"/>
    <property type="evidence" value="ECO:0007669"/>
    <property type="project" value="UniProtKB-KW"/>
</dbReference>
<feature type="domain" description="PHD-type" evidence="6">
    <location>
        <begin position="703"/>
        <end position="753"/>
    </location>
</feature>
<dbReference type="GeneID" id="11507537"/>
<dbReference type="PROSITE" id="PS50016">
    <property type="entry name" value="ZF_PHD_2"/>
    <property type="match status" value="1"/>
</dbReference>
<keyword evidence="2 4" id="KW-0863">Zinc-finger</keyword>
<keyword evidence="1" id="KW-0479">Metal-binding</keyword>